<keyword evidence="3" id="KW-0804">Transcription</keyword>
<keyword evidence="7" id="KW-1185">Reference proteome</keyword>
<dbReference type="GO" id="GO:0003700">
    <property type="term" value="F:DNA-binding transcription factor activity"/>
    <property type="evidence" value="ECO:0007669"/>
    <property type="project" value="TreeGrafter"/>
</dbReference>
<feature type="domain" description="HTH tetR-type" evidence="5">
    <location>
        <begin position="18"/>
        <end position="77"/>
    </location>
</feature>
<sequence>MRGMSLSTEIDGRRRRGQDNRARIVAAMLDLIREGAMTPSAEQVAARAEVGLRTVFRHFDDMDSLYREMSGFIEAELRAIVERPFAATDWQGRLAELVERRGEAFERISPFKRASDTVRHRSRFLAGDHGKLATALRGLLMAVLPPEIAADPLKLEALDLLTSFEAWTRLRLDQGLSPDKACEVLQSAVLKVAGP</sequence>
<reference evidence="6 7" key="1">
    <citation type="submission" date="2018-05" db="EMBL/GenBank/DDBJ databases">
        <authorList>
            <person name="Lanie J.A."/>
            <person name="Ng W.-L."/>
            <person name="Kazmierczak K.M."/>
            <person name="Andrzejewski T.M."/>
            <person name="Davidsen T.M."/>
            <person name="Wayne K.J."/>
            <person name="Tettelin H."/>
            <person name="Glass J.I."/>
            <person name="Rusch D."/>
            <person name="Podicherti R."/>
            <person name="Tsui H.-C.T."/>
            <person name="Winkler M.E."/>
        </authorList>
    </citation>
    <scope>NUCLEOTIDE SEQUENCE [LARGE SCALE GENOMIC DNA]</scope>
    <source>
        <strain evidence="6 7">BUT-10</strain>
    </source>
</reference>
<dbReference type="Gene3D" id="1.10.357.10">
    <property type="entry name" value="Tetracycline Repressor, domain 2"/>
    <property type="match status" value="1"/>
</dbReference>
<protein>
    <submittedName>
        <fullName evidence="6">TetR/AcrR family transcriptional regulator</fullName>
    </submittedName>
</protein>
<keyword evidence="1" id="KW-0805">Transcription regulation</keyword>
<dbReference type="EMBL" id="QFYS01000004">
    <property type="protein sequence ID" value="RAK65341.1"/>
    <property type="molecule type" value="Genomic_DNA"/>
</dbReference>
<dbReference type="AlphaFoldDB" id="A0A328BFL5"/>
<proteinExistence type="predicted"/>
<dbReference type="InterPro" id="IPR001647">
    <property type="entry name" value="HTH_TetR"/>
</dbReference>
<comment type="caution">
    <text evidence="6">The sequence shown here is derived from an EMBL/GenBank/DDBJ whole genome shotgun (WGS) entry which is preliminary data.</text>
</comment>
<dbReference type="PANTHER" id="PTHR30055">
    <property type="entry name" value="HTH-TYPE TRANSCRIPTIONAL REGULATOR RUTR"/>
    <property type="match status" value="1"/>
</dbReference>
<gene>
    <name evidence="6" type="ORF">DJ019_10210</name>
</gene>
<evidence type="ECO:0000313" key="6">
    <source>
        <dbReference type="EMBL" id="RAK65341.1"/>
    </source>
</evidence>
<dbReference type="PROSITE" id="PS50977">
    <property type="entry name" value="HTH_TETR_2"/>
    <property type="match status" value="1"/>
</dbReference>
<evidence type="ECO:0000313" key="7">
    <source>
        <dbReference type="Proteomes" id="UP000249524"/>
    </source>
</evidence>
<evidence type="ECO:0000259" key="5">
    <source>
        <dbReference type="PROSITE" id="PS50977"/>
    </source>
</evidence>
<organism evidence="6 7">
    <name type="scientific">Phenylobacterium kunshanense</name>
    <dbReference type="NCBI Taxonomy" id="1445034"/>
    <lineage>
        <taxon>Bacteria</taxon>
        <taxon>Pseudomonadati</taxon>
        <taxon>Pseudomonadota</taxon>
        <taxon>Alphaproteobacteria</taxon>
        <taxon>Caulobacterales</taxon>
        <taxon>Caulobacteraceae</taxon>
        <taxon>Phenylobacterium</taxon>
    </lineage>
</organism>
<dbReference type="GO" id="GO:0000976">
    <property type="term" value="F:transcription cis-regulatory region binding"/>
    <property type="evidence" value="ECO:0007669"/>
    <property type="project" value="TreeGrafter"/>
</dbReference>
<name>A0A328BFL5_9CAUL</name>
<feature type="DNA-binding region" description="H-T-H motif" evidence="4">
    <location>
        <begin position="40"/>
        <end position="59"/>
    </location>
</feature>
<evidence type="ECO:0000256" key="3">
    <source>
        <dbReference type="ARBA" id="ARBA00023163"/>
    </source>
</evidence>
<accession>A0A328BFL5</accession>
<evidence type="ECO:0000256" key="4">
    <source>
        <dbReference type="PROSITE-ProRule" id="PRU00335"/>
    </source>
</evidence>
<evidence type="ECO:0000256" key="1">
    <source>
        <dbReference type="ARBA" id="ARBA00023015"/>
    </source>
</evidence>
<evidence type="ECO:0000256" key="2">
    <source>
        <dbReference type="ARBA" id="ARBA00023125"/>
    </source>
</evidence>
<dbReference type="InterPro" id="IPR050109">
    <property type="entry name" value="HTH-type_TetR-like_transc_reg"/>
</dbReference>
<dbReference type="SUPFAM" id="SSF46689">
    <property type="entry name" value="Homeodomain-like"/>
    <property type="match status" value="1"/>
</dbReference>
<keyword evidence="2 4" id="KW-0238">DNA-binding</keyword>
<dbReference type="InterPro" id="IPR009057">
    <property type="entry name" value="Homeodomain-like_sf"/>
</dbReference>
<dbReference type="Proteomes" id="UP000249524">
    <property type="component" value="Unassembled WGS sequence"/>
</dbReference>
<dbReference type="OrthoDB" id="8911656at2"/>
<dbReference type="PANTHER" id="PTHR30055:SF234">
    <property type="entry name" value="HTH-TYPE TRANSCRIPTIONAL REGULATOR BETI"/>
    <property type="match status" value="1"/>
</dbReference>